<evidence type="ECO:0000256" key="6">
    <source>
        <dbReference type="ARBA" id="ARBA00023014"/>
    </source>
</evidence>
<dbReference type="AlphaFoldDB" id="A0A368DM49"/>
<dbReference type="EMBL" id="QOQD01000015">
    <property type="protein sequence ID" value="RCL72265.1"/>
    <property type="molecule type" value="Genomic_DNA"/>
</dbReference>
<feature type="binding site" evidence="10">
    <location>
        <position position="138"/>
    </location>
    <ligand>
        <name>[2Fe-2S] cluster</name>
        <dbReference type="ChEBI" id="CHEBI:190135"/>
    </ligand>
</feature>
<gene>
    <name evidence="11" type="ORF">DBW71_05620</name>
</gene>
<dbReference type="FunFam" id="3.40.30.10:FF:000022">
    <property type="entry name" value="NADH dehydrogenase flavoprotein 2, mitochondrial"/>
    <property type="match status" value="1"/>
</dbReference>
<evidence type="ECO:0000256" key="9">
    <source>
        <dbReference type="ARBA" id="ARBA00047712"/>
    </source>
</evidence>
<evidence type="ECO:0000256" key="5">
    <source>
        <dbReference type="ARBA" id="ARBA00023004"/>
    </source>
</evidence>
<evidence type="ECO:0000256" key="2">
    <source>
        <dbReference type="ARBA" id="ARBA00022714"/>
    </source>
</evidence>
<keyword evidence="7" id="KW-0520">NAD</keyword>
<dbReference type="InterPro" id="IPR041921">
    <property type="entry name" value="NuoE_N"/>
</dbReference>
<dbReference type="GO" id="GO:0031967">
    <property type="term" value="C:organelle envelope"/>
    <property type="evidence" value="ECO:0007669"/>
    <property type="project" value="UniProtKB-ARBA"/>
</dbReference>
<sequence length="212" mass="23921">MISEKNNNSEFSFSSENKTLAKKELRKYPKGREVSAIISLLWIAQKQNGGWLTNDAIEHVAFFLEIPKIRAMEIATFYTMFNLSPVGKYHFQMCGTTPCMLSGSDELKEVLSKKIGPQSTVTDDNLLSWIEVECLGACCNAPVIQINDDYYEDLDSSDLEEILDNIKKSKSIKSGSYKKRIASEPLDQNLKMLNEEQISILVKNRKKPGIGN</sequence>
<dbReference type="PANTHER" id="PTHR10371">
    <property type="entry name" value="NADH DEHYDROGENASE UBIQUINONE FLAVOPROTEIN 2, MITOCHONDRIAL"/>
    <property type="match status" value="1"/>
</dbReference>
<dbReference type="Pfam" id="PF01257">
    <property type="entry name" value="2Fe-2S_thioredx"/>
    <property type="match status" value="1"/>
</dbReference>
<dbReference type="InterPro" id="IPR042128">
    <property type="entry name" value="NuoE_dom"/>
</dbReference>
<dbReference type="SUPFAM" id="SSF52833">
    <property type="entry name" value="Thioredoxin-like"/>
    <property type="match status" value="1"/>
</dbReference>
<evidence type="ECO:0000256" key="3">
    <source>
        <dbReference type="ARBA" id="ARBA00022723"/>
    </source>
</evidence>
<dbReference type="GO" id="GO:0008324">
    <property type="term" value="F:monoatomic cation transmembrane transporter activity"/>
    <property type="evidence" value="ECO:0007669"/>
    <property type="project" value="UniProtKB-ARBA"/>
</dbReference>
<comment type="cofactor">
    <cofactor evidence="10">
        <name>[2Fe-2S] cluster</name>
        <dbReference type="ChEBI" id="CHEBI:190135"/>
    </cofactor>
    <text evidence="10">Binds 1 [2Fe-2S] cluster.</text>
</comment>
<evidence type="ECO:0000313" key="11">
    <source>
        <dbReference type="EMBL" id="RCL72265.1"/>
    </source>
</evidence>
<dbReference type="Gene3D" id="3.40.30.10">
    <property type="entry name" value="Glutaredoxin"/>
    <property type="match status" value="1"/>
</dbReference>
<accession>A0A368DM49</accession>
<dbReference type="InterPro" id="IPR036249">
    <property type="entry name" value="Thioredoxin-like_sf"/>
</dbReference>
<protein>
    <submittedName>
        <fullName evidence="11">NAD(P)H-dependent oxidoreductase subunit E</fullName>
    </submittedName>
</protein>
<dbReference type="Proteomes" id="UP000253570">
    <property type="component" value="Unassembled WGS sequence"/>
</dbReference>
<dbReference type="CDD" id="cd03064">
    <property type="entry name" value="TRX_Fd_NuoE"/>
    <property type="match status" value="1"/>
</dbReference>
<dbReference type="GO" id="GO:0051537">
    <property type="term" value="F:2 iron, 2 sulfur cluster binding"/>
    <property type="evidence" value="ECO:0007669"/>
    <property type="project" value="UniProtKB-KW"/>
</dbReference>
<keyword evidence="6 10" id="KW-0411">Iron-sulfur</keyword>
<dbReference type="GO" id="GO:0046872">
    <property type="term" value="F:metal ion binding"/>
    <property type="evidence" value="ECO:0007669"/>
    <property type="project" value="UniProtKB-KW"/>
</dbReference>
<dbReference type="GO" id="GO:0022890">
    <property type="term" value="F:inorganic cation transmembrane transporter activity"/>
    <property type="evidence" value="ECO:0007669"/>
    <property type="project" value="UniProtKB-ARBA"/>
</dbReference>
<dbReference type="GO" id="GO:0098796">
    <property type="term" value="C:membrane protein complex"/>
    <property type="evidence" value="ECO:0007669"/>
    <property type="project" value="UniProtKB-ARBA"/>
</dbReference>
<keyword evidence="5 10" id="KW-0408">Iron</keyword>
<dbReference type="GO" id="GO:0003954">
    <property type="term" value="F:NADH dehydrogenase activity"/>
    <property type="evidence" value="ECO:0007669"/>
    <property type="project" value="TreeGrafter"/>
</dbReference>
<dbReference type="GO" id="GO:1902494">
    <property type="term" value="C:catalytic complex"/>
    <property type="evidence" value="ECO:0007669"/>
    <property type="project" value="UniProtKB-ARBA"/>
</dbReference>
<dbReference type="PIRSF" id="PIRSF000216">
    <property type="entry name" value="NADH_DH_24kDa"/>
    <property type="match status" value="1"/>
</dbReference>
<dbReference type="GO" id="GO:0031090">
    <property type="term" value="C:organelle membrane"/>
    <property type="evidence" value="ECO:0007669"/>
    <property type="project" value="UniProtKB-ARBA"/>
</dbReference>
<dbReference type="GO" id="GO:0098662">
    <property type="term" value="P:inorganic cation transmembrane transport"/>
    <property type="evidence" value="ECO:0007669"/>
    <property type="project" value="UniProtKB-ARBA"/>
</dbReference>
<dbReference type="PROSITE" id="PS01099">
    <property type="entry name" value="COMPLEX1_24K"/>
    <property type="match status" value="1"/>
</dbReference>
<evidence type="ECO:0000256" key="8">
    <source>
        <dbReference type="ARBA" id="ARBA00034078"/>
    </source>
</evidence>
<dbReference type="Gene3D" id="1.10.10.1590">
    <property type="entry name" value="NADH-quinone oxidoreductase subunit E"/>
    <property type="match status" value="1"/>
</dbReference>
<dbReference type="NCBIfam" id="TIGR01958">
    <property type="entry name" value="nuoE_fam"/>
    <property type="match status" value="1"/>
</dbReference>
<keyword evidence="4" id="KW-1278">Translocase</keyword>
<organism evidence="11 12">
    <name type="scientific">PS1 clade bacterium</name>
    <dbReference type="NCBI Taxonomy" id="2175152"/>
    <lineage>
        <taxon>Bacteria</taxon>
        <taxon>Pseudomonadati</taxon>
        <taxon>Pseudomonadota</taxon>
        <taxon>Alphaproteobacteria</taxon>
        <taxon>PS1 clade</taxon>
    </lineage>
</organism>
<evidence type="ECO:0000256" key="4">
    <source>
        <dbReference type="ARBA" id="ARBA00022967"/>
    </source>
</evidence>
<dbReference type="InterPro" id="IPR002023">
    <property type="entry name" value="NuoE-like"/>
</dbReference>
<dbReference type="PANTHER" id="PTHR10371:SF3">
    <property type="entry name" value="NADH DEHYDROGENASE [UBIQUINONE] FLAVOPROTEIN 2, MITOCHONDRIAL"/>
    <property type="match status" value="1"/>
</dbReference>
<proteinExistence type="inferred from homology"/>
<evidence type="ECO:0000256" key="7">
    <source>
        <dbReference type="ARBA" id="ARBA00023027"/>
    </source>
</evidence>
<keyword evidence="3 10" id="KW-0479">Metal-binding</keyword>
<comment type="similarity">
    <text evidence="1">Belongs to the complex I 24 kDa subunit family.</text>
</comment>
<keyword evidence="2 10" id="KW-0001">2Fe-2S</keyword>
<comment type="caution">
    <text evidence="11">The sequence shown here is derived from an EMBL/GenBank/DDBJ whole genome shotgun (WGS) entry which is preliminary data.</text>
</comment>
<feature type="binding site" evidence="10">
    <location>
        <position position="99"/>
    </location>
    <ligand>
        <name>[2Fe-2S] cluster</name>
        <dbReference type="ChEBI" id="CHEBI:190135"/>
    </ligand>
</feature>
<dbReference type="FunFam" id="1.10.10.1590:FF:000001">
    <property type="entry name" value="NADH-quinone oxidoreductase subunit E"/>
    <property type="match status" value="1"/>
</dbReference>
<evidence type="ECO:0000256" key="1">
    <source>
        <dbReference type="ARBA" id="ARBA00010643"/>
    </source>
</evidence>
<evidence type="ECO:0000256" key="10">
    <source>
        <dbReference type="PIRSR" id="PIRSR000216-1"/>
    </source>
</evidence>
<comment type="catalytic activity">
    <reaction evidence="9">
        <text>a quinone + NADH + 5 H(+)(in) = a quinol + NAD(+) + 4 H(+)(out)</text>
        <dbReference type="Rhea" id="RHEA:57888"/>
        <dbReference type="ChEBI" id="CHEBI:15378"/>
        <dbReference type="ChEBI" id="CHEBI:24646"/>
        <dbReference type="ChEBI" id="CHEBI:57540"/>
        <dbReference type="ChEBI" id="CHEBI:57945"/>
        <dbReference type="ChEBI" id="CHEBI:132124"/>
    </reaction>
</comment>
<comment type="cofactor">
    <cofactor evidence="8">
        <name>[2Fe-2S] cluster</name>
        <dbReference type="ChEBI" id="CHEBI:190135"/>
    </cofactor>
</comment>
<feature type="binding site" evidence="10">
    <location>
        <position position="94"/>
    </location>
    <ligand>
        <name>[2Fe-2S] cluster</name>
        <dbReference type="ChEBI" id="CHEBI:190135"/>
    </ligand>
</feature>
<name>A0A368DM49_9PROT</name>
<evidence type="ECO:0000313" key="12">
    <source>
        <dbReference type="Proteomes" id="UP000253570"/>
    </source>
</evidence>
<dbReference type="GO" id="GO:0022804">
    <property type="term" value="F:active transmembrane transporter activity"/>
    <property type="evidence" value="ECO:0007669"/>
    <property type="project" value="UniProtKB-ARBA"/>
</dbReference>
<reference evidence="11 12" key="1">
    <citation type="journal article" date="2018" name="Microbiome">
        <title>Fine metagenomic profile of the Mediterranean stratified and mixed water columns revealed by assembly and recruitment.</title>
        <authorList>
            <person name="Haro-Moreno J.M."/>
            <person name="Lopez-Perez M."/>
            <person name="De La Torre J.R."/>
            <person name="Picazo A."/>
            <person name="Camacho A."/>
            <person name="Rodriguez-Valera F."/>
        </authorList>
    </citation>
    <scope>NUCLEOTIDE SEQUENCE [LARGE SCALE GENOMIC DNA]</scope>
    <source>
        <strain evidence="11">MED-G57</strain>
    </source>
</reference>
<feature type="binding site" evidence="10">
    <location>
        <position position="134"/>
    </location>
    <ligand>
        <name>[2Fe-2S] cluster</name>
        <dbReference type="ChEBI" id="CHEBI:190135"/>
    </ligand>
</feature>